<dbReference type="PIRSF" id="PIRSF015855">
    <property type="entry name" value="TypeIII_Mtase_mKpnI"/>
    <property type="match status" value="1"/>
</dbReference>
<keyword evidence="4" id="KW-0949">S-adenosyl-L-methionine</keyword>
<keyword evidence="5" id="KW-0680">Restriction system</keyword>
<evidence type="ECO:0000259" key="7">
    <source>
        <dbReference type="Pfam" id="PF01555"/>
    </source>
</evidence>
<organism evidence="9 10">
    <name type="scientific">Streptococcus sciuri</name>
    <dbReference type="NCBI Taxonomy" id="2973939"/>
    <lineage>
        <taxon>Bacteria</taxon>
        <taxon>Bacillati</taxon>
        <taxon>Bacillota</taxon>
        <taxon>Bacilli</taxon>
        <taxon>Lactobacillales</taxon>
        <taxon>Streptococcaceae</taxon>
        <taxon>Streptococcus</taxon>
    </lineage>
</organism>
<feature type="domain" description="DNA methylase N-4/N-6" evidence="7">
    <location>
        <begin position="118"/>
        <end position="447"/>
    </location>
</feature>
<name>A0ABT2F7X9_9STRE</name>
<dbReference type="InterPro" id="IPR029063">
    <property type="entry name" value="SAM-dependent_MTases_sf"/>
</dbReference>
<gene>
    <name evidence="9" type="ORF">NXS10_05925</name>
</gene>
<protein>
    <submittedName>
        <fullName evidence="9">Site-specific DNA-methyltransferase</fullName>
    </submittedName>
</protein>
<evidence type="ECO:0000256" key="5">
    <source>
        <dbReference type="ARBA" id="ARBA00022747"/>
    </source>
</evidence>
<reference evidence="9 10" key="1">
    <citation type="journal article" date="2023" name="Int. J. Syst. Evol. Microbiol.">
        <title>Streptococcus sciuri sp. nov., Staphylococcus marylandisciuri sp. nov. and Staphylococcus americanisciuri sp. nov., isolated from faeces of eastern grey squirrel (Sciurus carolinensis).</title>
        <authorList>
            <person name="Volokhov D.V."/>
            <person name="Zagorodnyaya T.A."/>
            <person name="Furtak V.A."/>
            <person name="Nattanmai G."/>
            <person name="Randall L."/>
            <person name="Jose S."/>
            <person name="Gao Y."/>
            <person name="Eisenberg T."/>
            <person name="Delmonte P."/>
            <person name="Blom J."/>
            <person name="Mitchell K.K."/>
        </authorList>
    </citation>
    <scope>NUCLEOTIDE SEQUENCE [LARGE SCALE GENOMIC DNA]</scope>
    <source>
        <strain evidence="9 10">SQ9-PEA</strain>
    </source>
</reference>
<dbReference type="PRINTS" id="PR00506">
    <property type="entry name" value="D21N6MTFRASE"/>
</dbReference>
<dbReference type="InterPro" id="IPR041405">
    <property type="entry name" value="T3RM_EcoP15I_C"/>
</dbReference>
<keyword evidence="3" id="KW-0808">Transferase</keyword>
<feature type="compositionally biased region" description="Basic and acidic residues" evidence="6">
    <location>
        <begin position="81"/>
        <end position="92"/>
    </location>
</feature>
<evidence type="ECO:0000313" key="9">
    <source>
        <dbReference type="EMBL" id="MCS4488495.1"/>
    </source>
</evidence>
<dbReference type="EMBL" id="JANUXX010000006">
    <property type="protein sequence ID" value="MCS4488495.1"/>
    <property type="molecule type" value="Genomic_DNA"/>
</dbReference>
<keyword evidence="2" id="KW-0489">Methyltransferase</keyword>
<feature type="domain" description="Type III R-M EcoP15I C-terminal" evidence="8">
    <location>
        <begin position="566"/>
        <end position="661"/>
    </location>
</feature>
<dbReference type="InterPro" id="IPR002941">
    <property type="entry name" value="DNA_methylase_N4/N6"/>
</dbReference>
<evidence type="ECO:0000256" key="6">
    <source>
        <dbReference type="SAM" id="MobiDB-lite"/>
    </source>
</evidence>
<sequence>MTASTAFYAELREKLPEFFTKDTFDENGLLVKAGSFDLEKFKRSLEENQVEELTSGYRLDFIRKNIARKQSGERPTTVIVPDKEHNEKAENQDSKNLFFTGDNLEVLRHLQQNYTKSIDVIYIDPPYNTGSDGFVYSDKFEYSDDTLQNMFNLTDEELQRLKSIQGKSTHSAWLTFMYPRLYLAKKLLKDTGVIFVSIDDNEQANLKLLMDEVFGETNFVASLAIENNPKGRKNGKFVSINHEYLHIYTKNIYFSNSFKNVVKKNDLSKDEIGYYSHGKRILVGESTNPVAHGGEKDYSVYINRKDLILKTEQYDEIDRELISKGYKVYKSIKNGTVLENTYTKKKFQELFDNNSLLFKKDSIYEKDRNIYKQQKSLINSTDEWDLKTETAAFVYKGFDSKKLFSMPKNPNYIKMLLSMVGDDNLCVLDFFAGSSTTADAVMQLNAEDGGKRQFIMCTLPEPTYTVNSDGKKVPTKGGAAAYQAGYQSIDQISRARIEKAAEKIKSENPEKAKVLDLGFKHYRVVSPKLETLEKLEFDDSLQLDLFDDMLDDFSAQSLGLTGGDSGGDTLFHTYLASDGYKFDVPVEMVDFSGIELPYVNQQRLYLIRKDWKAENTKALVNQIGTNQLNVQTLVIYGHILDMASLRELEIACDQLDNKINILVRY</sequence>
<evidence type="ECO:0000256" key="2">
    <source>
        <dbReference type="ARBA" id="ARBA00022603"/>
    </source>
</evidence>
<comment type="similarity">
    <text evidence="1">Belongs to the N(4)/N(6)-methyltransferase family.</text>
</comment>
<feature type="region of interest" description="Disordered" evidence="6">
    <location>
        <begin position="73"/>
        <end position="92"/>
    </location>
</feature>
<evidence type="ECO:0000259" key="8">
    <source>
        <dbReference type="Pfam" id="PF18273"/>
    </source>
</evidence>
<dbReference type="Pfam" id="PF01555">
    <property type="entry name" value="N6_N4_Mtase"/>
    <property type="match status" value="1"/>
</dbReference>
<dbReference type="Proteomes" id="UP001206548">
    <property type="component" value="Unassembled WGS sequence"/>
</dbReference>
<dbReference type="InterPro" id="IPR002052">
    <property type="entry name" value="DNA_methylase_N6_adenine_CS"/>
</dbReference>
<evidence type="ECO:0000313" key="10">
    <source>
        <dbReference type="Proteomes" id="UP001206548"/>
    </source>
</evidence>
<keyword evidence="10" id="KW-1185">Reference proteome</keyword>
<dbReference type="Pfam" id="PF18273">
    <property type="entry name" value="T3RM_EcoP15I_C"/>
    <property type="match status" value="1"/>
</dbReference>
<comment type="caution">
    <text evidence="9">The sequence shown here is derived from an EMBL/GenBank/DDBJ whole genome shotgun (WGS) entry which is preliminary data.</text>
</comment>
<dbReference type="Gene3D" id="3.40.50.150">
    <property type="entry name" value="Vaccinia Virus protein VP39"/>
    <property type="match status" value="1"/>
</dbReference>
<evidence type="ECO:0000256" key="3">
    <source>
        <dbReference type="ARBA" id="ARBA00022679"/>
    </source>
</evidence>
<dbReference type="InterPro" id="IPR002295">
    <property type="entry name" value="N4/N6-MTase_EcoPI_Mod-like"/>
</dbReference>
<proteinExistence type="inferred from homology"/>
<evidence type="ECO:0000256" key="4">
    <source>
        <dbReference type="ARBA" id="ARBA00022691"/>
    </source>
</evidence>
<dbReference type="PROSITE" id="PS00092">
    <property type="entry name" value="N6_MTASE"/>
    <property type="match status" value="1"/>
</dbReference>
<evidence type="ECO:0000256" key="1">
    <source>
        <dbReference type="ARBA" id="ARBA00006594"/>
    </source>
</evidence>
<dbReference type="SUPFAM" id="SSF53335">
    <property type="entry name" value="S-adenosyl-L-methionine-dependent methyltransferases"/>
    <property type="match status" value="1"/>
</dbReference>
<accession>A0ABT2F7X9</accession>